<evidence type="ECO:0000313" key="2">
    <source>
        <dbReference type="EMBL" id="KAJ7707594.1"/>
    </source>
</evidence>
<keyword evidence="3" id="KW-1185">Reference proteome</keyword>
<dbReference type="SUPFAM" id="SSF52540">
    <property type="entry name" value="P-loop containing nucleoside triphosphate hydrolases"/>
    <property type="match status" value="1"/>
</dbReference>
<dbReference type="InterPro" id="IPR045055">
    <property type="entry name" value="DNA2/NAM7-like"/>
</dbReference>
<gene>
    <name evidence="2" type="ORF">B0H17DRAFT_522691</name>
</gene>
<dbReference type="InterPro" id="IPR027417">
    <property type="entry name" value="P-loop_NTPase"/>
</dbReference>
<dbReference type="Pfam" id="PF13087">
    <property type="entry name" value="AAA_12"/>
    <property type="match status" value="1"/>
</dbReference>
<dbReference type="CDD" id="cd18808">
    <property type="entry name" value="SF1_C_Upf1"/>
    <property type="match status" value="1"/>
</dbReference>
<comment type="caution">
    <text evidence="2">The sequence shown here is derived from an EMBL/GenBank/DDBJ whole genome shotgun (WGS) entry which is preliminary data.</text>
</comment>
<sequence>MPTQLGTFIGRHVYNNKLKTVHPDKGPCCHFVNVKKSKEISIGSSWINIAEVSAAITEARKCNARGQSYRIITPYDAQRGKLETALHAAKLPWEDKVFCVDSFQGNEDDYIIISIVRTEKIGFLAEQRRVNVMLSRCKKGMRICTSRAFVEGNAKDSLVGLLAKSLGPGAWAG</sequence>
<dbReference type="Gene3D" id="3.40.50.300">
    <property type="entry name" value="P-loop containing nucleotide triphosphate hydrolases"/>
    <property type="match status" value="1"/>
</dbReference>
<accession>A0AAD7MAB5</accession>
<evidence type="ECO:0000259" key="1">
    <source>
        <dbReference type="Pfam" id="PF13087"/>
    </source>
</evidence>
<reference evidence="2" key="1">
    <citation type="submission" date="2023-03" db="EMBL/GenBank/DDBJ databases">
        <title>Massive genome expansion in bonnet fungi (Mycena s.s.) driven by repeated elements and novel gene families across ecological guilds.</title>
        <authorList>
            <consortium name="Lawrence Berkeley National Laboratory"/>
            <person name="Harder C.B."/>
            <person name="Miyauchi S."/>
            <person name="Viragh M."/>
            <person name="Kuo A."/>
            <person name="Thoen E."/>
            <person name="Andreopoulos B."/>
            <person name="Lu D."/>
            <person name="Skrede I."/>
            <person name="Drula E."/>
            <person name="Henrissat B."/>
            <person name="Morin E."/>
            <person name="Kohler A."/>
            <person name="Barry K."/>
            <person name="LaButti K."/>
            <person name="Morin E."/>
            <person name="Salamov A."/>
            <person name="Lipzen A."/>
            <person name="Mereny Z."/>
            <person name="Hegedus B."/>
            <person name="Baldrian P."/>
            <person name="Stursova M."/>
            <person name="Weitz H."/>
            <person name="Taylor A."/>
            <person name="Grigoriev I.V."/>
            <person name="Nagy L.G."/>
            <person name="Martin F."/>
            <person name="Kauserud H."/>
        </authorList>
    </citation>
    <scope>NUCLEOTIDE SEQUENCE</scope>
    <source>
        <strain evidence="2">CBHHK067</strain>
    </source>
</reference>
<organism evidence="2 3">
    <name type="scientific">Mycena rosella</name>
    <name type="common">Pink bonnet</name>
    <name type="synonym">Agaricus rosellus</name>
    <dbReference type="NCBI Taxonomy" id="1033263"/>
    <lineage>
        <taxon>Eukaryota</taxon>
        <taxon>Fungi</taxon>
        <taxon>Dikarya</taxon>
        <taxon>Basidiomycota</taxon>
        <taxon>Agaricomycotina</taxon>
        <taxon>Agaricomycetes</taxon>
        <taxon>Agaricomycetidae</taxon>
        <taxon>Agaricales</taxon>
        <taxon>Marasmiineae</taxon>
        <taxon>Mycenaceae</taxon>
        <taxon>Mycena</taxon>
    </lineage>
</organism>
<protein>
    <submittedName>
        <fullName evidence="2">AAA domain-containing protein</fullName>
    </submittedName>
</protein>
<feature type="domain" description="DNA2/NAM7 helicase-like C-terminal" evidence="1">
    <location>
        <begin position="19"/>
        <end position="145"/>
    </location>
</feature>
<dbReference type="PANTHER" id="PTHR10887:SF495">
    <property type="entry name" value="HELICASE SENATAXIN ISOFORM X1-RELATED"/>
    <property type="match status" value="1"/>
</dbReference>
<name>A0AAD7MAB5_MYCRO</name>
<dbReference type="EMBL" id="JARKIE010000005">
    <property type="protein sequence ID" value="KAJ7707594.1"/>
    <property type="molecule type" value="Genomic_DNA"/>
</dbReference>
<dbReference type="InterPro" id="IPR041679">
    <property type="entry name" value="DNA2/NAM7-like_C"/>
</dbReference>
<evidence type="ECO:0000313" key="3">
    <source>
        <dbReference type="Proteomes" id="UP001221757"/>
    </source>
</evidence>
<dbReference type="Proteomes" id="UP001221757">
    <property type="component" value="Unassembled WGS sequence"/>
</dbReference>
<proteinExistence type="predicted"/>
<dbReference type="AlphaFoldDB" id="A0AAD7MAB5"/>
<dbReference type="InterPro" id="IPR047187">
    <property type="entry name" value="SF1_C_Upf1"/>
</dbReference>
<dbReference type="PANTHER" id="PTHR10887">
    <property type="entry name" value="DNA2/NAM7 HELICASE FAMILY"/>
    <property type="match status" value="1"/>
</dbReference>